<evidence type="ECO:0000313" key="1">
    <source>
        <dbReference type="EMBL" id="KAJ8130784.1"/>
    </source>
</evidence>
<sequence length="616" mass="70747">MEPAPLKVFRPERRRGCPTCATVANALVVPDIREVWRKSIGIALRARRYGVLTNLLHDEEDIRVELDSTNHGTDRIVLRTRASDVSDDWRHFNIWRDTTSDEGNERCRAFPTLKFHPVEHTNSEDGLEHLKEWMRVCSENHACCPSEDTILPTRLLQVTEDQIRVVNTEGKRGRYTTLSHKWGMNEEFRLTRFNMDFMTDTIPWDAIPKTYQESIEVTRRLGVEYIWIDSLCIIQDDTEDWRKEAGMMKSVYGNSYLNIAAVQAVDSYGILFASSSLGAQYPAQTVPQRPTIHIRPQPHLTHRHFGSNYYDVGTNPLLQRGWVLQERILSPRVVYYDTNELKWECKAAVDCQCGAMTVISNFKLDYHRSVGRHETPLPYQWMRITERYSTLKFTFNSDRLVALAGIAEMGVQSGRGGKYLAGVWERSLAHQLCWGIVSMHKRPDTYHAPSWSWLSVFGLVTYPNRMDFDSTASRIDVQILDATCTTVDGGVPTTSSSPVLGSLRVKGRGLRMKAELADLGSESRPPVYRLRERELSTWAQADYVMGEEEARTITEVLFLFWGDIWDQPTFLALRPAARDSRKFERLGIVRYTKGDKAKEWEQILTRSRAEGDVVIV</sequence>
<organism evidence="1 2">
    <name type="scientific">Lasiodiplodia mahajangana</name>
    <dbReference type="NCBI Taxonomy" id="1108764"/>
    <lineage>
        <taxon>Eukaryota</taxon>
        <taxon>Fungi</taxon>
        <taxon>Dikarya</taxon>
        <taxon>Ascomycota</taxon>
        <taxon>Pezizomycotina</taxon>
        <taxon>Dothideomycetes</taxon>
        <taxon>Dothideomycetes incertae sedis</taxon>
        <taxon>Botryosphaeriales</taxon>
        <taxon>Botryosphaeriaceae</taxon>
        <taxon>Lasiodiplodia</taxon>
    </lineage>
</organism>
<dbReference type="Proteomes" id="UP001153332">
    <property type="component" value="Unassembled WGS sequence"/>
</dbReference>
<gene>
    <name evidence="1" type="ORF">O1611_g2840</name>
</gene>
<reference evidence="1" key="1">
    <citation type="submission" date="2022-12" db="EMBL/GenBank/DDBJ databases">
        <title>Genome Sequence of Lasiodiplodia mahajangana.</title>
        <authorList>
            <person name="Buettner E."/>
        </authorList>
    </citation>
    <scope>NUCLEOTIDE SEQUENCE</scope>
    <source>
        <strain evidence="1">VT137</strain>
    </source>
</reference>
<dbReference type="EMBL" id="JAPUUL010000424">
    <property type="protein sequence ID" value="KAJ8130784.1"/>
    <property type="molecule type" value="Genomic_DNA"/>
</dbReference>
<evidence type="ECO:0000313" key="2">
    <source>
        <dbReference type="Proteomes" id="UP001153332"/>
    </source>
</evidence>
<proteinExistence type="predicted"/>
<comment type="caution">
    <text evidence="1">The sequence shown here is derived from an EMBL/GenBank/DDBJ whole genome shotgun (WGS) entry which is preliminary data.</text>
</comment>
<accession>A0ACC2JTR7</accession>
<name>A0ACC2JTR7_9PEZI</name>
<protein>
    <submittedName>
        <fullName evidence="1">Uncharacterized protein</fullName>
    </submittedName>
</protein>
<keyword evidence="2" id="KW-1185">Reference proteome</keyword>